<evidence type="ECO:0000256" key="1">
    <source>
        <dbReference type="ARBA" id="ARBA00001974"/>
    </source>
</evidence>
<dbReference type="InterPro" id="IPR012951">
    <property type="entry name" value="BBE"/>
</dbReference>
<dbReference type="SUPFAM" id="SSF56176">
    <property type="entry name" value="FAD-binding/transporter-associated domain-like"/>
    <property type="match status" value="1"/>
</dbReference>
<dbReference type="InterPro" id="IPR016166">
    <property type="entry name" value="FAD-bd_PCMH"/>
</dbReference>
<evidence type="ECO:0000256" key="3">
    <source>
        <dbReference type="ARBA" id="ARBA00022630"/>
    </source>
</evidence>
<dbReference type="PROSITE" id="PS51387">
    <property type="entry name" value="FAD_PCMH"/>
    <property type="match status" value="1"/>
</dbReference>
<comment type="similarity">
    <text evidence="2">Belongs to the oxygen-dependent FAD-linked oxidoreductase family.</text>
</comment>
<organism evidence="7 8">
    <name type="scientific">Ramlibacter algicola</name>
    <dbReference type="NCBI Taxonomy" id="2795217"/>
    <lineage>
        <taxon>Bacteria</taxon>
        <taxon>Pseudomonadati</taxon>
        <taxon>Pseudomonadota</taxon>
        <taxon>Betaproteobacteria</taxon>
        <taxon>Burkholderiales</taxon>
        <taxon>Comamonadaceae</taxon>
        <taxon>Ramlibacter</taxon>
    </lineage>
</organism>
<dbReference type="InterPro" id="IPR050416">
    <property type="entry name" value="FAD-linked_Oxidoreductase"/>
</dbReference>
<evidence type="ECO:0000256" key="2">
    <source>
        <dbReference type="ARBA" id="ARBA00005466"/>
    </source>
</evidence>
<dbReference type="EMBL" id="JAEDAO010000001">
    <property type="protein sequence ID" value="MBK0392691.1"/>
    <property type="molecule type" value="Genomic_DNA"/>
</dbReference>
<dbReference type="InterPro" id="IPR006094">
    <property type="entry name" value="Oxid_FAD_bind_N"/>
</dbReference>
<dbReference type="Gene3D" id="3.40.462.20">
    <property type="match status" value="1"/>
</dbReference>
<keyword evidence="8" id="KW-1185">Reference proteome</keyword>
<dbReference type="GO" id="GO:0071949">
    <property type="term" value="F:FAD binding"/>
    <property type="evidence" value="ECO:0007669"/>
    <property type="project" value="InterPro"/>
</dbReference>
<keyword evidence="3" id="KW-0285">Flavoprotein</keyword>
<dbReference type="AlphaFoldDB" id="A0A934Q1C3"/>
<name>A0A934Q1C3_9BURK</name>
<dbReference type="Gene3D" id="3.30.465.10">
    <property type="match status" value="2"/>
</dbReference>
<keyword evidence="4" id="KW-0274">FAD</keyword>
<evidence type="ECO:0000256" key="4">
    <source>
        <dbReference type="ARBA" id="ARBA00022827"/>
    </source>
</evidence>
<dbReference type="RefSeq" id="WP_200787613.1">
    <property type="nucleotide sequence ID" value="NZ_JAEDAO010000001.1"/>
</dbReference>
<dbReference type="PROSITE" id="PS51318">
    <property type="entry name" value="TAT"/>
    <property type="match status" value="1"/>
</dbReference>
<sequence length="605" mass="64968">MPAPIDSGRRRLLKAAATIPVLPAAAAAPIPQMADRVRPGHPHWPAPAVWQQLGAQLEGGLRQVRSPWPACRADAAACADLFQRAKNPYFLGDDVALTQTLGWVDAWTSSPSAYAVEARKTSDVVAAVNFAREHRLRLVVKGGGHSYQGTSNAPDSLLVWTRRMDAVQLHEAFVPANCAAAPQRAVSVGAGALWAHVYDAVTTRGGGYVQGGGCMTVGVAGLVQSGGFGSFSKRFGLAAGNLLEAEVVTADGTVRIANACTHPDLFWAIKGGGGGTFGIVTRLVLRVHELPETFGAVNFTVRAASPDAFRKLIRLAVDHYAERLMNPHWGEQIRIRRDNALAVSMVFQGLGRSEANAIWQPFFDAVGAAPKDFSIDFSPLKVVSTSARTFWSPTLLKRTLGFIRRDDRPGAPEANVFWPGDQGQAGQVLHAYQSTWLPAVLLQQGRRSALCDALFAASRHWGVSLHFNKGLAGAPPDAIDAARDTAMNPVAAEAFALAISGAEEQPSYPGVAGHEPHVAEARERREAIGRARDELRRVAGKAGSYVSESDFFEAGWQQAFWGDHYPRLLGVKAKYDPSGLFFVRHGVGSVSWTDDGFSRRPSAGH</sequence>
<feature type="domain" description="FAD-binding PCMH-type" evidence="6">
    <location>
        <begin position="107"/>
        <end position="290"/>
    </location>
</feature>
<keyword evidence="5" id="KW-0560">Oxidoreductase</keyword>
<dbReference type="Pfam" id="PF08031">
    <property type="entry name" value="BBE"/>
    <property type="match status" value="1"/>
</dbReference>
<accession>A0A934Q1C3</accession>
<gene>
    <name evidence="7" type="ORF">I8E28_08815</name>
</gene>
<dbReference type="PANTHER" id="PTHR42973:SF39">
    <property type="entry name" value="FAD-BINDING PCMH-TYPE DOMAIN-CONTAINING PROTEIN"/>
    <property type="match status" value="1"/>
</dbReference>
<evidence type="ECO:0000313" key="8">
    <source>
        <dbReference type="Proteomes" id="UP000617041"/>
    </source>
</evidence>
<dbReference type="InterPro" id="IPR016169">
    <property type="entry name" value="FAD-bd_PCMH_sub2"/>
</dbReference>
<dbReference type="InterPro" id="IPR036318">
    <property type="entry name" value="FAD-bd_PCMH-like_sf"/>
</dbReference>
<dbReference type="GO" id="GO:0016491">
    <property type="term" value="F:oxidoreductase activity"/>
    <property type="evidence" value="ECO:0007669"/>
    <property type="project" value="UniProtKB-KW"/>
</dbReference>
<reference evidence="7" key="1">
    <citation type="submission" date="2020-12" db="EMBL/GenBank/DDBJ databases">
        <title>Ramlibacter sp. nov., isolated from a freshwater alga, Cryptomonas.</title>
        <authorList>
            <person name="Kim H.M."/>
            <person name="Jeon C.O."/>
        </authorList>
    </citation>
    <scope>NUCLEOTIDE SEQUENCE</scope>
    <source>
        <strain evidence="7">CrO1</strain>
    </source>
</reference>
<dbReference type="Pfam" id="PF01565">
    <property type="entry name" value="FAD_binding_4"/>
    <property type="match status" value="1"/>
</dbReference>
<evidence type="ECO:0000256" key="5">
    <source>
        <dbReference type="ARBA" id="ARBA00023002"/>
    </source>
</evidence>
<proteinExistence type="inferred from homology"/>
<evidence type="ECO:0000313" key="7">
    <source>
        <dbReference type="EMBL" id="MBK0392691.1"/>
    </source>
</evidence>
<comment type="caution">
    <text evidence="7">The sequence shown here is derived from an EMBL/GenBank/DDBJ whole genome shotgun (WGS) entry which is preliminary data.</text>
</comment>
<dbReference type="PANTHER" id="PTHR42973">
    <property type="entry name" value="BINDING OXIDOREDUCTASE, PUTATIVE (AFU_ORTHOLOGUE AFUA_1G17690)-RELATED"/>
    <property type="match status" value="1"/>
</dbReference>
<evidence type="ECO:0000259" key="6">
    <source>
        <dbReference type="PROSITE" id="PS51387"/>
    </source>
</evidence>
<dbReference type="Proteomes" id="UP000617041">
    <property type="component" value="Unassembled WGS sequence"/>
</dbReference>
<comment type="cofactor">
    <cofactor evidence="1">
        <name>FAD</name>
        <dbReference type="ChEBI" id="CHEBI:57692"/>
    </cofactor>
</comment>
<protein>
    <submittedName>
        <fullName evidence="7">FAD-binding oxidoreductase</fullName>
    </submittedName>
</protein>
<dbReference type="InterPro" id="IPR006311">
    <property type="entry name" value="TAT_signal"/>
</dbReference>